<protein>
    <submittedName>
        <fullName evidence="3">DUF4440 domain-containing protein</fullName>
    </submittedName>
</protein>
<dbReference type="AlphaFoldDB" id="A0A3A9YIG2"/>
<dbReference type="Proteomes" id="UP000272474">
    <property type="component" value="Unassembled WGS sequence"/>
</dbReference>
<organism evidence="3 4">
    <name type="scientific">Streptomyces hoynatensis</name>
    <dbReference type="NCBI Taxonomy" id="1141874"/>
    <lineage>
        <taxon>Bacteria</taxon>
        <taxon>Bacillati</taxon>
        <taxon>Actinomycetota</taxon>
        <taxon>Actinomycetes</taxon>
        <taxon>Kitasatosporales</taxon>
        <taxon>Streptomycetaceae</taxon>
        <taxon>Streptomyces</taxon>
    </lineage>
</organism>
<sequence>MSALFRLSAGWILLADLQPPKRRESAEVRGGNPVMSQATKAGQSTREVAQAWFDALLGGDVEAAGRLLAPDVRFINHTPVPGFNTDMVWIGTHHGRQAALDSFATFVSICDVREEELVGLVVDGEEAMGIIHEVSHVRRNGARFEIEFVQRLTVRDGRIVQWRSYSDSAAIVRALREEAS</sequence>
<feature type="domain" description="SnoaL-like" evidence="2">
    <location>
        <begin position="50"/>
        <end position="162"/>
    </location>
</feature>
<gene>
    <name evidence="3" type="ORF">D7294_29955</name>
</gene>
<reference evidence="3 4" key="1">
    <citation type="journal article" date="2014" name="Int. J. Syst. Evol. Microbiol.">
        <title>Streptomyces hoynatensis sp. nov., isolated from deep marine sediment.</title>
        <authorList>
            <person name="Veyisoglu A."/>
            <person name="Sahin N."/>
        </authorList>
    </citation>
    <scope>NUCLEOTIDE SEQUENCE [LARGE SCALE GENOMIC DNA]</scope>
    <source>
        <strain evidence="3 4">KCTC 29097</strain>
    </source>
</reference>
<dbReference type="InterPro" id="IPR032710">
    <property type="entry name" value="NTF2-like_dom_sf"/>
</dbReference>
<keyword evidence="4" id="KW-1185">Reference proteome</keyword>
<dbReference type="EMBL" id="RBAL01000032">
    <property type="protein sequence ID" value="RKN36701.1"/>
    <property type="molecule type" value="Genomic_DNA"/>
</dbReference>
<name>A0A3A9YIG2_9ACTN</name>
<evidence type="ECO:0000313" key="4">
    <source>
        <dbReference type="Proteomes" id="UP000272474"/>
    </source>
</evidence>
<proteinExistence type="predicted"/>
<accession>A0A3A9YIG2</accession>
<dbReference type="SUPFAM" id="SSF54427">
    <property type="entry name" value="NTF2-like"/>
    <property type="match status" value="1"/>
</dbReference>
<dbReference type="Pfam" id="PF12680">
    <property type="entry name" value="SnoaL_2"/>
    <property type="match status" value="1"/>
</dbReference>
<evidence type="ECO:0000313" key="3">
    <source>
        <dbReference type="EMBL" id="RKN36701.1"/>
    </source>
</evidence>
<dbReference type="Gene3D" id="3.10.450.50">
    <property type="match status" value="1"/>
</dbReference>
<evidence type="ECO:0000256" key="1">
    <source>
        <dbReference type="SAM" id="MobiDB-lite"/>
    </source>
</evidence>
<comment type="caution">
    <text evidence="3">The sequence shown here is derived from an EMBL/GenBank/DDBJ whole genome shotgun (WGS) entry which is preliminary data.</text>
</comment>
<dbReference type="InterPro" id="IPR037401">
    <property type="entry name" value="SnoaL-like"/>
</dbReference>
<feature type="region of interest" description="Disordered" evidence="1">
    <location>
        <begin position="23"/>
        <end position="42"/>
    </location>
</feature>
<evidence type="ECO:0000259" key="2">
    <source>
        <dbReference type="Pfam" id="PF12680"/>
    </source>
</evidence>